<reference evidence="2 3" key="1">
    <citation type="journal article" date="2014" name="Genome Biol. Evol.">
        <title>The genome of the myxosporean Thelohanellus kitauei shows adaptations to nutrient acquisition within its fish host.</title>
        <authorList>
            <person name="Yang Y."/>
            <person name="Xiong J."/>
            <person name="Zhou Z."/>
            <person name="Huo F."/>
            <person name="Miao W."/>
            <person name="Ran C."/>
            <person name="Liu Y."/>
            <person name="Zhang J."/>
            <person name="Feng J."/>
            <person name="Wang M."/>
            <person name="Wang M."/>
            <person name="Wang L."/>
            <person name="Yao B."/>
        </authorList>
    </citation>
    <scope>NUCLEOTIDE SEQUENCE [LARGE SCALE GENOMIC DNA]</scope>
    <source>
        <strain evidence="2">Wuqing</strain>
    </source>
</reference>
<keyword evidence="1" id="KW-1133">Transmembrane helix</keyword>
<evidence type="ECO:0000313" key="2">
    <source>
        <dbReference type="EMBL" id="KII62001.1"/>
    </source>
</evidence>
<dbReference type="AlphaFoldDB" id="A0A0C2MK59"/>
<gene>
    <name evidence="2" type="ORF">RF11_15460</name>
</gene>
<keyword evidence="1" id="KW-0472">Membrane</keyword>
<keyword evidence="1" id="KW-0812">Transmembrane</keyword>
<evidence type="ECO:0000313" key="3">
    <source>
        <dbReference type="Proteomes" id="UP000031668"/>
    </source>
</evidence>
<feature type="transmembrane region" description="Helical" evidence="1">
    <location>
        <begin position="113"/>
        <end position="129"/>
    </location>
</feature>
<keyword evidence="3" id="KW-1185">Reference proteome</keyword>
<accession>A0A0C2MK59</accession>
<organism evidence="2 3">
    <name type="scientific">Thelohanellus kitauei</name>
    <name type="common">Myxosporean</name>
    <dbReference type="NCBI Taxonomy" id="669202"/>
    <lineage>
        <taxon>Eukaryota</taxon>
        <taxon>Metazoa</taxon>
        <taxon>Cnidaria</taxon>
        <taxon>Myxozoa</taxon>
        <taxon>Myxosporea</taxon>
        <taxon>Bivalvulida</taxon>
        <taxon>Platysporina</taxon>
        <taxon>Myxobolidae</taxon>
        <taxon>Thelohanellus</taxon>
    </lineage>
</organism>
<comment type="caution">
    <text evidence="2">The sequence shown here is derived from an EMBL/GenBank/DDBJ whole genome shotgun (WGS) entry which is preliminary data.</text>
</comment>
<proteinExistence type="predicted"/>
<sequence>MVLRVDKCNISVYKPNLRTKTIQFSTGYEFLLMKEVKYEFEKCLFNFKNSKTKQGSLMVRFNTLYIEFERHENTCTLQQISITPDMEETKLIDPCGGVANYTSLIARTEANRILMKIIGATVALFTILML</sequence>
<name>A0A0C2MK59_THEKT</name>
<protein>
    <submittedName>
        <fullName evidence="2">Uncharacterized protein</fullName>
    </submittedName>
</protein>
<evidence type="ECO:0000256" key="1">
    <source>
        <dbReference type="SAM" id="Phobius"/>
    </source>
</evidence>
<dbReference type="Proteomes" id="UP000031668">
    <property type="component" value="Unassembled WGS sequence"/>
</dbReference>
<dbReference type="EMBL" id="JWZT01005152">
    <property type="protein sequence ID" value="KII62001.1"/>
    <property type="molecule type" value="Genomic_DNA"/>
</dbReference>